<dbReference type="GeneID" id="19270722"/>
<name>W3XCL0_PESFW</name>
<dbReference type="EMBL" id="KI912111">
    <property type="protein sequence ID" value="ETS83833.1"/>
    <property type="molecule type" value="Genomic_DNA"/>
</dbReference>
<evidence type="ECO:0000313" key="2">
    <source>
        <dbReference type="Proteomes" id="UP000030651"/>
    </source>
</evidence>
<dbReference type="AlphaFoldDB" id="W3XCL0"/>
<keyword evidence="2" id="KW-1185">Reference proteome</keyword>
<proteinExistence type="predicted"/>
<dbReference type="OrthoDB" id="10520849at2759"/>
<evidence type="ECO:0000313" key="1">
    <source>
        <dbReference type="EMBL" id="ETS83833.1"/>
    </source>
</evidence>
<dbReference type="RefSeq" id="XP_007832481.1">
    <property type="nucleotide sequence ID" value="XM_007834290.1"/>
</dbReference>
<organism evidence="1 2">
    <name type="scientific">Pestalotiopsis fici (strain W106-1 / CGMCC3.15140)</name>
    <dbReference type="NCBI Taxonomy" id="1229662"/>
    <lineage>
        <taxon>Eukaryota</taxon>
        <taxon>Fungi</taxon>
        <taxon>Dikarya</taxon>
        <taxon>Ascomycota</taxon>
        <taxon>Pezizomycotina</taxon>
        <taxon>Sordariomycetes</taxon>
        <taxon>Xylariomycetidae</taxon>
        <taxon>Amphisphaeriales</taxon>
        <taxon>Sporocadaceae</taxon>
        <taxon>Pestalotiopsis</taxon>
    </lineage>
</organism>
<reference evidence="2" key="1">
    <citation type="journal article" date="2015" name="BMC Genomics">
        <title>Genomic and transcriptomic analysis of the endophytic fungus Pestalotiopsis fici reveals its lifestyle and high potential for synthesis of natural products.</title>
        <authorList>
            <person name="Wang X."/>
            <person name="Zhang X."/>
            <person name="Liu L."/>
            <person name="Xiang M."/>
            <person name="Wang W."/>
            <person name="Sun X."/>
            <person name="Che Y."/>
            <person name="Guo L."/>
            <person name="Liu G."/>
            <person name="Guo L."/>
            <person name="Wang C."/>
            <person name="Yin W.B."/>
            <person name="Stadler M."/>
            <person name="Zhang X."/>
            <person name="Liu X."/>
        </authorList>
    </citation>
    <scope>NUCLEOTIDE SEQUENCE [LARGE SCALE GENOMIC DNA]</scope>
    <source>
        <strain evidence="2">W106-1 / CGMCC3.15140</strain>
    </source>
</reference>
<sequence length="236" mass="26189">MSAVWSELSHYADCMRPDPDSARLVRMQRVITGYIPVAQLYDDGIEFLHPDVISDGSYAGPSRRKIAVVPSQLAERLANVAHNAPNGQADVAVRRYMDQFVDYSTLIDITLEEENELRQSLGAPATYPTNHLLLENFSKMPRVYKLWAPMATTVSLHSGQATVEFRDNFSSLLISVGVKDMETFKVEPAPTPTETEPEAKPGRLRQFLGLFFASSGSSSSWSSGYSTGYGMYSSDY</sequence>
<accession>W3XCL0</accession>
<protein>
    <submittedName>
        <fullName evidence="1">Uncharacterized protein</fullName>
    </submittedName>
</protein>
<dbReference type="InParanoid" id="W3XCL0"/>
<dbReference type="HOGENOM" id="CLU_1175782_0_0_1"/>
<gene>
    <name evidence="1" type="ORF">PFICI_05709</name>
</gene>
<dbReference type="KEGG" id="pfy:PFICI_05709"/>
<dbReference type="Proteomes" id="UP000030651">
    <property type="component" value="Unassembled WGS sequence"/>
</dbReference>